<dbReference type="PANTHER" id="PTHR30294">
    <property type="entry name" value="MEMBRANE COMPONENT OF ABC TRANSPORTER YHHJ-RELATED"/>
    <property type="match status" value="1"/>
</dbReference>
<dbReference type="Gene3D" id="3.40.1710.10">
    <property type="entry name" value="abc type-2 transporter like domain"/>
    <property type="match status" value="1"/>
</dbReference>
<keyword evidence="5 8" id="KW-0812">Transmembrane</keyword>
<keyword evidence="3" id="KW-0813">Transport</keyword>
<feature type="transmembrane region" description="Helical" evidence="8">
    <location>
        <begin position="186"/>
        <end position="207"/>
    </location>
</feature>
<dbReference type="InterPro" id="IPR013525">
    <property type="entry name" value="ABC2_TM"/>
</dbReference>
<evidence type="ECO:0000256" key="3">
    <source>
        <dbReference type="ARBA" id="ARBA00022448"/>
    </source>
</evidence>
<dbReference type="EMBL" id="BAAADD010000009">
    <property type="protein sequence ID" value="GAA0581676.1"/>
    <property type="molecule type" value="Genomic_DNA"/>
</dbReference>
<evidence type="ECO:0000256" key="6">
    <source>
        <dbReference type="ARBA" id="ARBA00022989"/>
    </source>
</evidence>
<dbReference type="PROSITE" id="PS51012">
    <property type="entry name" value="ABC_TM2"/>
    <property type="match status" value="1"/>
</dbReference>
<feature type="transmembrane region" description="Helical" evidence="8">
    <location>
        <begin position="298"/>
        <end position="316"/>
    </location>
</feature>
<sequence>MNGYRFTLHRFFAVLMKEMIQMRRDRMTLGLLIGIPVMQLFIFGYAINMVPRHLATVVSVADPGPFSDSIVAALNNSSYFDIVKATNSPAEARRMLARGDASFAVEIPVNFSRDLIRGAKPNLLVEADATDPAAGSYALAAIPNLAVTAMRDDLVGPLAPLAAKPAAFNVVVHNLYNPENITQYNIVPGLLGVILTLTMVLATAIALTRERERGTYENLLAMPTRPVEIMVGKITPNIFVGAFQAMLILLLARFVFHVPFIGSLSLLAATSALFITALLGVGYTISTVARNQMQAMQMTFFFLLPSIMLSGFIFPFRGMPGWAQWIGEVLPITHFLRIVRGILLKGNGTFEVWPEVWPMILFLFAAGTVAITRFRRTLD</sequence>
<protein>
    <submittedName>
        <fullName evidence="10">ABC transporter permease</fullName>
    </submittedName>
</protein>
<evidence type="ECO:0000313" key="10">
    <source>
        <dbReference type="EMBL" id="GAA0581676.1"/>
    </source>
</evidence>
<gene>
    <name evidence="10" type="ORF">GCM10008942_33190</name>
</gene>
<feature type="domain" description="ABC transmembrane type-2" evidence="9">
    <location>
        <begin position="148"/>
        <end position="377"/>
    </location>
</feature>
<evidence type="ECO:0000259" key="9">
    <source>
        <dbReference type="PROSITE" id="PS51012"/>
    </source>
</evidence>
<comment type="subcellular location">
    <subcellularLocation>
        <location evidence="1">Cell membrane</location>
        <topology evidence="1">Multi-pass membrane protein</topology>
    </subcellularLocation>
</comment>
<feature type="transmembrane region" description="Helical" evidence="8">
    <location>
        <begin position="238"/>
        <end position="258"/>
    </location>
</feature>
<dbReference type="RefSeq" id="WP_166935123.1">
    <property type="nucleotide sequence ID" value="NZ_BAAADD010000009.1"/>
</dbReference>
<evidence type="ECO:0000256" key="2">
    <source>
        <dbReference type="ARBA" id="ARBA00007783"/>
    </source>
</evidence>
<reference evidence="10 11" key="1">
    <citation type="journal article" date="2019" name="Int. J. Syst. Evol. Microbiol.">
        <title>The Global Catalogue of Microorganisms (GCM) 10K type strain sequencing project: providing services to taxonomists for standard genome sequencing and annotation.</title>
        <authorList>
            <consortium name="The Broad Institute Genomics Platform"/>
            <consortium name="The Broad Institute Genome Sequencing Center for Infectious Disease"/>
            <person name="Wu L."/>
            <person name="Ma J."/>
        </authorList>
    </citation>
    <scope>NUCLEOTIDE SEQUENCE [LARGE SCALE GENOMIC DNA]</scope>
    <source>
        <strain evidence="10 11">JCM 15089</strain>
    </source>
</reference>
<keyword evidence="4" id="KW-1003">Cell membrane</keyword>
<dbReference type="Proteomes" id="UP001499951">
    <property type="component" value="Unassembled WGS sequence"/>
</dbReference>
<organism evidence="10 11">
    <name type="scientific">Rhizomicrobium electricum</name>
    <dbReference type="NCBI Taxonomy" id="480070"/>
    <lineage>
        <taxon>Bacteria</taxon>
        <taxon>Pseudomonadati</taxon>
        <taxon>Pseudomonadota</taxon>
        <taxon>Alphaproteobacteria</taxon>
        <taxon>Micropepsales</taxon>
        <taxon>Micropepsaceae</taxon>
        <taxon>Rhizomicrobium</taxon>
    </lineage>
</organism>
<name>A0ABN1F3T5_9PROT</name>
<evidence type="ECO:0000313" key="11">
    <source>
        <dbReference type="Proteomes" id="UP001499951"/>
    </source>
</evidence>
<keyword evidence="7 8" id="KW-0472">Membrane</keyword>
<feature type="transmembrane region" description="Helical" evidence="8">
    <location>
        <begin position="356"/>
        <end position="374"/>
    </location>
</feature>
<comment type="similarity">
    <text evidence="2">Belongs to the ABC-2 integral membrane protein family.</text>
</comment>
<evidence type="ECO:0000256" key="7">
    <source>
        <dbReference type="ARBA" id="ARBA00023136"/>
    </source>
</evidence>
<evidence type="ECO:0000256" key="5">
    <source>
        <dbReference type="ARBA" id="ARBA00022692"/>
    </source>
</evidence>
<evidence type="ECO:0000256" key="4">
    <source>
        <dbReference type="ARBA" id="ARBA00022475"/>
    </source>
</evidence>
<dbReference type="InterPro" id="IPR051449">
    <property type="entry name" value="ABC-2_transporter_component"/>
</dbReference>
<evidence type="ECO:0000256" key="1">
    <source>
        <dbReference type="ARBA" id="ARBA00004651"/>
    </source>
</evidence>
<dbReference type="Pfam" id="PF12698">
    <property type="entry name" value="ABC2_membrane_3"/>
    <property type="match status" value="1"/>
</dbReference>
<evidence type="ECO:0000256" key="8">
    <source>
        <dbReference type="SAM" id="Phobius"/>
    </source>
</evidence>
<feature type="transmembrane region" description="Helical" evidence="8">
    <location>
        <begin position="27"/>
        <end position="47"/>
    </location>
</feature>
<dbReference type="InterPro" id="IPR047817">
    <property type="entry name" value="ABC2_TM_bact-type"/>
</dbReference>
<keyword evidence="11" id="KW-1185">Reference proteome</keyword>
<dbReference type="PANTHER" id="PTHR30294:SF29">
    <property type="entry name" value="MULTIDRUG ABC TRANSPORTER PERMEASE YBHS-RELATED"/>
    <property type="match status" value="1"/>
</dbReference>
<comment type="caution">
    <text evidence="10">The sequence shown here is derived from an EMBL/GenBank/DDBJ whole genome shotgun (WGS) entry which is preliminary data.</text>
</comment>
<keyword evidence="6 8" id="KW-1133">Transmembrane helix</keyword>
<accession>A0ABN1F3T5</accession>
<feature type="transmembrane region" description="Helical" evidence="8">
    <location>
        <begin position="264"/>
        <end position="286"/>
    </location>
</feature>
<proteinExistence type="inferred from homology"/>